<reference evidence="2" key="1">
    <citation type="submission" date="2019-08" db="EMBL/GenBank/DDBJ databases">
        <authorList>
            <person name="Kucharzyk K."/>
            <person name="Murdoch R.W."/>
            <person name="Higgins S."/>
            <person name="Loffler F."/>
        </authorList>
    </citation>
    <scope>NUCLEOTIDE SEQUENCE</scope>
</reference>
<organism evidence="2">
    <name type="scientific">bioreactor metagenome</name>
    <dbReference type="NCBI Taxonomy" id="1076179"/>
    <lineage>
        <taxon>unclassified sequences</taxon>
        <taxon>metagenomes</taxon>
        <taxon>ecological metagenomes</taxon>
    </lineage>
</organism>
<accession>A0A645EMB5</accession>
<comment type="caution">
    <text evidence="2">The sequence shown here is derived from an EMBL/GenBank/DDBJ whole genome shotgun (WGS) entry which is preliminary data.</text>
</comment>
<feature type="region of interest" description="Disordered" evidence="1">
    <location>
        <begin position="168"/>
        <end position="233"/>
    </location>
</feature>
<protein>
    <submittedName>
        <fullName evidence="2">Uncharacterized protein</fullName>
    </submittedName>
</protein>
<sequence>MVAGRHGHVAGGVHELDGILAHAQVDQRGALGGIARVQQQHIVSLGLQVLFILRDGCVSEDARLGIGHRAAVHVIGMQNVELAFRGFFRSRGNCDACQHHQGKQQGQKSSLLHEGYRLSVHIRYHAIAFCLFIIPCFHVYSHPDPSVVLNQRKTDGRRAVSLSFRPFRHHRQRSPPAMTRSTCSGAGRSATADTPAQQTAAPAAGRTYTARLSPAPADRAAGNTAPGPAAPRR</sequence>
<feature type="compositionally biased region" description="Low complexity" evidence="1">
    <location>
        <begin position="190"/>
        <end position="204"/>
    </location>
</feature>
<gene>
    <name evidence="2" type="ORF">SDC9_149802</name>
</gene>
<name>A0A645EMB5_9ZZZZ</name>
<dbReference type="EMBL" id="VSSQ01048546">
    <property type="protein sequence ID" value="MPN02586.1"/>
    <property type="molecule type" value="Genomic_DNA"/>
</dbReference>
<evidence type="ECO:0000313" key="2">
    <source>
        <dbReference type="EMBL" id="MPN02586.1"/>
    </source>
</evidence>
<proteinExistence type="predicted"/>
<dbReference type="AlphaFoldDB" id="A0A645EMB5"/>
<evidence type="ECO:0000256" key="1">
    <source>
        <dbReference type="SAM" id="MobiDB-lite"/>
    </source>
</evidence>